<reference evidence="1 2" key="1">
    <citation type="submission" date="2016-07" db="EMBL/GenBank/DDBJ databases">
        <authorList>
            <consortium name="Pathogen Informatics"/>
        </authorList>
    </citation>
    <scope>NUCLEOTIDE SEQUENCE [LARGE SCALE GENOMIC DNA]</scope>
</reference>
<dbReference type="EMBL" id="LT615249">
    <property type="protein sequence ID" value="SCO67918.1"/>
    <property type="molecule type" value="Genomic_DNA"/>
</dbReference>
<evidence type="ECO:0000313" key="2">
    <source>
        <dbReference type="Proteomes" id="UP000196402"/>
    </source>
</evidence>
<dbReference type="VEuPathDB" id="PlasmoDB:PVPAM_030005600"/>
<dbReference type="VEuPathDB" id="PlasmoDB:PVX_121355"/>
<protein>
    <submittedName>
        <fullName evidence="1">VIR protein</fullName>
    </submittedName>
</protein>
<proteinExistence type="predicted"/>
<dbReference type="AlphaFoldDB" id="A0A1G4GZ99"/>
<evidence type="ECO:0000313" key="1">
    <source>
        <dbReference type="EMBL" id="SCO67918.1"/>
    </source>
</evidence>
<accession>A0A1G4GZ99</accession>
<dbReference type="VEuPathDB" id="PlasmoDB:PVP01_1100900"/>
<dbReference type="Proteomes" id="UP000196402">
    <property type="component" value="Chromosome 11"/>
</dbReference>
<name>A0A1G4GZ99_PLAVI</name>
<sequence length="294" mass="34142">MTEETEETDHKPTSLSHEYKSKYDDSISGASTIEANMCTHIKKYIDNLDVNNCSNEDRAFKMVFHYIEGLKSDQENTSIVHGCKYLYHWMYENLSKIKKYRTDVFAFYKKLLKAACDMLELTEIYNHQINNLSEEVFLKHKPLANMYEHYNKLSSQNSCADATDFVQLYSDQINKCQGALSDDFCNELEKFKIYYESIIQTKNCPGVEKTLPSEPKYKSSSTIFTTTASTILTPLFLFVTYKFTPFGSMIRSRISKTKQTLHDVDKGGNTIIHTYERSNRNSRNMPFNMAYHSV</sequence>
<dbReference type="VEuPathDB" id="PlasmoDB:PVW1_110006300"/>
<organism evidence="1 2">
    <name type="scientific">Plasmodium vivax</name>
    <name type="common">malaria parasite P. vivax</name>
    <dbReference type="NCBI Taxonomy" id="5855"/>
    <lineage>
        <taxon>Eukaryota</taxon>
        <taxon>Sar</taxon>
        <taxon>Alveolata</taxon>
        <taxon>Apicomplexa</taxon>
        <taxon>Aconoidasida</taxon>
        <taxon>Haemosporida</taxon>
        <taxon>Plasmodiidae</taxon>
        <taxon>Plasmodium</taxon>
        <taxon>Plasmodium (Plasmodium)</taxon>
    </lineage>
</organism>
<gene>
    <name evidence="1" type="ORF">PVT01_110005400</name>
</gene>